<evidence type="ECO:0000313" key="8">
    <source>
        <dbReference type="Proteomes" id="UP001500051"/>
    </source>
</evidence>
<organism evidence="7 8">
    <name type="scientific">Microlunatus aurantiacus</name>
    <dbReference type="NCBI Taxonomy" id="446786"/>
    <lineage>
        <taxon>Bacteria</taxon>
        <taxon>Bacillati</taxon>
        <taxon>Actinomycetota</taxon>
        <taxon>Actinomycetes</taxon>
        <taxon>Propionibacteriales</taxon>
        <taxon>Propionibacteriaceae</taxon>
        <taxon>Microlunatus</taxon>
    </lineage>
</organism>
<dbReference type="Gene3D" id="3.50.50.60">
    <property type="entry name" value="FAD/NAD(P)-binding domain"/>
    <property type="match status" value="1"/>
</dbReference>
<dbReference type="InterPro" id="IPR006076">
    <property type="entry name" value="FAD-dep_OxRdtase"/>
</dbReference>
<dbReference type="NCBIfam" id="TIGR02352">
    <property type="entry name" value="thiamin_ThiO"/>
    <property type="match status" value="1"/>
</dbReference>
<dbReference type="InterPro" id="IPR012727">
    <property type="entry name" value="Gly_oxidase_ThiO"/>
</dbReference>
<keyword evidence="8" id="KW-1185">Reference proteome</keyword>
<dbReference type="SUPFAM" id="SSF54373">
    <property type="entry name" value="FAD-linked reductases, C-terminal domain"/>
    <property type="match status" value="1"/>
</dbReference>
<comment type="catalytic activity">
    <reaction evidence="4">
        <text>glycine + O2 + H2O = glyoxylate + H2O2 + NH4(+)</text>
        <dbReference type="Rhea" id="RHEA:11532"/>
        <dbReference type="ChEBI" id="CHEBI:15377"/>
        <dbReference type="ChEBI" id="CHEBI:15379"/>
        <dbReference type="ChEBI" id="CHEBI:16240"/>
        <dbReference type="ChEBI" id="CHEBI:28938"/>
        <dbReference type="ChEBI" id="CHEBI:36655"/>
        <dbReference type="ChEBI" id="CHEBI:57305"/>
        <dbReference type="EC" id="1.4.3.19"/>
    </reaction>
</comment>
<dbReference type="Gene3D" id="3.30.9.10">
    <property type="entry name" value="D-Amino Acid Oxidase, subunit A, domain 2"/>
    <property type="match status" value="1"/>
</dbReference>
<protein>
    <recommendedName>
        <fullName evidence="5">glycine oxidase</fullName>
        <ecNumber evidence="5">1.4.3.19</ecNumber>
    </recommendedName>
</protein>
<sequence length="405" mass="42222">MTDTQPATADVVVIGGGLMGRASAWRLAAAGLDVVVVGGETAAAASTVAAGMLAPVTETTFTEEVLLGLNLASMQRYPSFAAEVEQASGLPSGLRAGPTLSIAYDADDAARLATLAAYLGRLGLESSRLTSREARTIEPLLAPTVRAGLLVPGDASCDNRQLLAALTAAGERVGVRAAAGFVHHVASAADRVTGVVLADGTSVSAPTVVLANGAWAGQVTGIPPVPVRPVKGQILRLDPGRFPQPGVVVRAFTRGTEIYLVPRDGGREVVVGATVEELGFDRRVTAGGVYELLRDARLAIPMSTEYVLAEASVGYRPGTPDNAPILGRGVLEGLVLATGHHRNGVLLTPITADVVAELVLHDRVLDVAAPFGPERFDRKRIDRERIDRGRVDPVAAGHREEDRRC</sequence>
<accession>A0ABP7DTW7</accession>
<dbReference type="Pfam" id="PF01266">
    <property type="entry name" value="DAO"/>
    <property type="match status" value="1"/>
</dbReference>
<evidence type="ECO:0000256" key="5">
    <source>
        <dbReference type="ARBA" id="ARBA00050018"/>
    </source>
</evidence>
<evidence type="ECO:0000256" key="1">
    <source>
        <dbReference type="ARBA" id="ARBA00004948"/>
    </source>
</evidence>
<evidence type="ECO:0000256" key="3">
    <source>
        <dbReference type="ARBA" id="ARBA00023002"/>
    </source>
</evidence>
<dbReference type="EMBL" id="BAAAYX010000013">
    <property type="protein sequence ID" value="GAA3709121.1"/>
    <property type="molecule type" value="Genomic_DNA"/>
</dbReference>
<evidence type="ECO:0000313" key="7">
    <source>
        <dbReference type="EMBL" id="GAA3709121.1"/>
    </source>
</evidence>
<dbReference type="EC" id="1.4.3.19" evidence="5"/>
<dbReference type="Proteomes" id="UP001500051">
    <property type="component" value="Unassembled WGS sequence"/>
</dbReference>
<evidence type="ECO:0000256" key="4">
    <source>
        <dbReference type="ARBA" id="ARBA00049872"/>
    </source>
</evidence>
<reference evidence="8" key="1">
    <citation type="journal article" date="2019" name="Int. J. Syst. Evol. Microbiol.">
        <title>The Global Catalogue of Microorganisms (GCM) 10K type strain sequencing project: providing services to taxonomists for standard genome sequencing and annotation.</title>
        <authorList>
            <consortium name="The Broad Institute Genomics Platform"/>
            <consortium name="The Broad Institute Genome Sequencing Center for Infectious Disease"/>
            <person name="Wu L."/>
            <person name="Ma J."/>
        </authorList>
    </citation>
    <scope>NUCLEOTIDE SEQUENCE [LARGE SCALE GENOMIC DNA]</scope>
    <source>
        <strain evidence="8">JCM 16548</strain>
    </source>
</reference>
<dbReference type="PANTHER" id="PTHR13847:SF289">
    <property type="entry name" value="GLYCINE OXIDASE"/>
    <property type="match status" value="1"/>
</dbReference>
<dbReference type="InterPro" id="IPR036188">
    <property type="entry name" value="FAD/NAD-bd_sf"/>
</dbReference>
<comment type="pathway">
    <text evidence="1">Cofactor biosynthesis; thiamine diphosphate biosynthesis.</text>
</comment>
<name>A0ABP7DTW7_9ACTN</name>
<keyword evidence="3" id="KW-0560">Oxidoreductase</keyword>
<keyword evidence="2" id="KW-0784">Thiamine biosynthesis</keyword>
<dbReference type="PANTHER" id="PTHR13847">
    <property type="entry name" value="SARCOSINE DEHYDROGENASE-RELATED"/>
    <property type="match status" value="1"/>
</dbReference>
<gene>
    <name evidence="7" type="primary">thiO</name>
    <name evidence="7" type="ORF">GCM10022204_29200</name>
</gene>
<proteinExistence type="predicted"/>
<comment type="caution">
    <text evidence="7">The sequence shown here is derived from an EMBL/GenBank/DDBJ whole genome shotgun (WGS) entry which is preliminary data.</text>
</comment>
<dbReference type="SUPFAM" id="SSF51905">
    <property type="entry name" value="FAD/NAD(P)-binding domain"/>
    <property type="match status" value="1"/>
</dbReference>
<dbReference type="RefSeq" id="WP_344813121.1">
    <property type="nucleotide sequence ID" value="NZ_BAAAYX010000013.1"/>
</dbReference>
<evidence type="ECO:0000259" key="6">
    <source>
        <dbReference type="Pfam" id="PF01266"/>
    </source>
</evidence>
<evidence type="ECO:0000256" key="2">
    <source>
        <dbReference type="ARBA" id="ARBA00022977"/>
    </source>
</evidence>
<feature type="domain" description="FAD dependent oxidoreductase" evidence="6">
    <location>
        <begin position="10"/>
        <end position="358"/>
    </location>
</feature>